<dbReference type="InterPro" id="IPR029058">
    <property type="entry name" value="AB_hydrolase_fold"/>
</dbReference>
<keyword evidence="2" id="KW-0645">Protease</keyword>
<sequence>MSLLLSGQGEKTSPLVRAGRRHGAALSYALAAAGVAWLLALPLDGLWRRAYFSENAMMPGHVKVEFGAARHMEAMARMDRALAAAGGGGWAEAAAQVLGGLGLDTEIQRIEVDEVPGVGRAAGTTVHGIVRAARGDAVEALVAYWAKDVVFVATDAGEAGLEAWLRAYHGQATRAPLAVRGGRIQAALSLELPPAAAYAALALHFEGRGGQLPNLDLINVVQYVSRREGVPALVHGAPDPPRGAPARQRYAAAARMLLRQLRAQAFGAAGGGGGHAPLLRHGIDALTLAAVAPAGDAAAAVPPLPPPLPDDASMRAVGRTVEATLRSLNNLLERFHQSFFFYMLPANQRFLSIGDYIPAVGLLVASLLVQAMHLWWMQGPAALRADDPRSRIARINAYQALLRRSLPTSAAIVARAHGVGLALLAGPALVPAVVLTHATSTAYLFTMALASVSMVLHTADTYWAAAARPHVEWRQLKALVNVYVAAVVAALSVVNVSLAVALFGVAGLPLLLARAARTDTRLRRAAALAPLLLASPVCAMTLARNVALGLHPLDFASSPFRIFLADAHHFGSLVYPLVCLVYWPVNLLCMIIVLMPPLDIRLFHSLHRAGAPVVSPDGKRALFAQSHYSQDENKSAAFISLLDIASAQTTRLTPDALGESFTSPLWFDDATVGYMHNGTLYAQPLRAGAEPAAVYTPAVAIESVEFRAPTQLLTFVASVLPGAATLAASKASAAAAAAAARIDTAQVYSNLWVRHWDEWMTPAKPAVFSLPLARPDAREAGGGGWAVGSERNLFRGLPPVADPLVRWSCEEYAVDPAGRLVAFVVRHPWELMPTTTNVDVYIVPADGSQAPVLLTGGVGGIASGPVFSPDGRRLAWLQMETPGYESDINRIYVHDVAANRTRAIARDWDLSPTALLWSADGARLFALADDAGDVPVYEVEVEAEAEAEAASGQWRRVTAGRGAASGLQRAGPRSLLLLHSDSDRCGDVHELDPRTGGLRRLTDVNGASLRGVHLGAAEDFWFEGARGDRVHGWLVKPAGFDARRTYPLAYIVHGGPQQANSRAFSYAQWNPSVYAGAGFVVALVNFHGSPGYGQNFTDSIRGQWGGHPFEDLMRGLDHLAALDFVDAARAVALGASYGGFMMNWFNARAAGRFRALVSHDGMFSTPMFWYTTDELWFPEHDLGGVPYAPRDRAQYERFNPERLAARFSTPTLFVHGASDFRISLDHSLAPFTLLRRRGIPAKLVYFPNENHWTQHVGNSIRWFSEVLSWIAEHTNTTLPYALPAL</sequence>
<dbReference type="GO" id="GO:0016255">
    <property type="term" value="P:attachment of GPI anchor to protein"/>
    <property type="evidence" value="ECO:0007669"/>
    <property type="project" value="TreeGrafter"/>
</dbReference>
<dbReference type="InterPro" id="IPR007246">
    <property type="entry name" value="Gaa1"/>
</dbReference>
<protein>
    <recommendedName>
        <fullName evidence="4">Dipeptidyl-peptidase V</fullName>
    </recommendedName>
</protein>
<evidence type="ECO:0000313" key="7">
    <source>
        <dbReference type="EMBL" id="KAJ2777420.1"/>
    </source>
</evidence>
<evidence type="ECO:0000313" key="8">
    <source>
        <dbReference type="Proteomes" id="UP001140217"/>
    </source>
</evidence>
<dbReference type="Pfam" id="PF07676">
    <property type="entry name" value="PD40"/>
    <property type="match status" value="2"/>
</dbReference>
<dbReference type="InterPro" id="IPR011659">
    <property type="entry name" value="WD40"/>
</dbReference>
<feature type="transmembrane region" description="Helical" evidence="5">
    <location>
        <begin position="442"/>
        <end position="463"/>
    </location>
</feature>
<accession>A0A9W8LFT8</accession>
<dbReference type="Pfam" id="PF04114">
    <property type="entry name" value="Gaa1"/>
    <property type="match status" value="1"/>
</dbReference>
<dbReference type="Proteomes" id="UP001140217">
    <property type="component" value="Unassembled WGS sequence"/>
</dbReference>
<dbReference type="GO" id="GO:0042765">
    <property type="term" value="C:GPI-anchor transamidase complex"/>
    <property type="evidence" value="ECO:0007669"/>
    <property type="project" value="InterPro"/>
</dbReference>
<dbReference type="Gene3D" id="2.120.10.30">
    <property type="entry name" value="TolB, C-terminal domain"/>
    <property type="match status" value="1"/>
</dbReference>
<dbReference type="SUPFAM" id="SSF53474">
    <property type="entry name" value="alpha/beta-Hydrolases"/>
    <property type="match status" value="1"/>
</dbReference>
<feature type="transmembrane region" description="Helical" evidence="5">
    <location>
        <begin position="25"/>
        <end position="47"/>
    </location>
</feature>
<reference evidence="7" key="1">
    <citation type="submission" date="2022-07" db="EMBL/GenBank/DDBJ databases">
        <title>Phylogenomic reconstructions and comparative analyses of Kickxellomycotina fungi.</title>
        <authorList>
            <person name="Reynolds N.K."/>
            <person name="Stajich J.E."/>
            <person name="Barry K."/>
            <person name="Grigoriev I.V."/>
            <person name="Crous P."/>
            <person name="Smith M.E."/>
        </authorList>
    </citation>
    <scope>NUCLEOTIDE SEQUENCE</scope>
    <source>
        <strain evidence="7">NBRC 105414</strain>
    </source>
</reference>
<evidence type="ECO:0000256" key="2">
    <source>
        <dbReference type="ARBA" id="ARBA00022670"/>
    </source>
</evidence>
<dbReference type="GO" id="GO:0008236">
    <property type="term" value="F:serine-type peptidase activity"/>
    <property type="evidence" value="ECO:0007669"/>
    <property type="project" value="InterPro"/>
</dbReference>
<dbReference type="OrthoDB" id="416344at2759"/>
<dbReference type="SUPFAM" id="SSF82171">
    <property type="entry name" value="DPP6 N-terminal domain-like"/>
    <property type="match status" value="1"/>
</dbReference>
<evidence type="ECO:0000256" key="3">
    <source>
        <dbReference type="ARBA" id="ARBA00022801"/>
    </source>
</evidence>
<feature type="domain" description="Peptidase S9 prolyl oligopeptidase catalytic" evidence="6">
    <location>
        <begin position="1067"/>
        <end position="1275"/>
    </location>
</feature>
<evidence type="ECO:0000259" key="6">
    <source>
        <dbReference type="Pfam" id="PF00326"/>
    </source>
</evidence>
<organism evidence="7 8">
    <name type="scientific">Coemansia javaensis</name>
    <dbReference type="NCBI Taxonomy" id="2761396"/>
    <lineage>
        <taxon>Eukaryota</taxon>
        <taxon>Fungi</taxon>
        <taxon>Fungi incertae sedis</taxon>
        <taxon>Zoopagomycota</taxon>
        <taxon>Kickxellomycotina</taxon>
        <taxon>Kickxellomycetes</taxon>
        <taxon>Kickxellales</taxon>
        <taxon>Kickxellaceae</taxon>
        <taxon>Coemansia</taxon>
    </lineage>
</organism>
<dbReference type="InterPro" id="IPR011042">
    <property type="entry name" value="6-blade_b-propeller_TolB-like"/>
</dbReference>
<evidence type="ECO:0000256" key="4">
    <source>
        <dbReference type="ARBA" id="ARBA00032829"/>
    </source>
</evidence>
<keyword evidence="8" id="KW-1185">Reference proteome</keyword>
<comment type="caution">
    <text evidence="7">The sequence shown here is derived from an EMBL/GenBank/DDBJ whole genome shotgun (WGS) entry which is preliminary data.</text>
</comment>
<proteinExistence type="inferred from homology"/>
<feature type="transmembrane region" description="Helical" evidence="5">
    <location>
        <begin position="483"/>
        <end position="513"/>
    </location>
</feature>
<dbReference type="PANTHER" id="PTHR13304:SF0">
    <property type="entry name" value="GLYCOSYLPHOSPHATIDYLINOSITOL ANCHOR ATTACHMENT 1 PROTEIN"/>
    <property type="match status" value="1"/>
</dbReference>
<evidence type="ECO:0000256" key="1">
    <source>
        <dbReference type="ARBA" id="ARBA00010040"/>
    </source>
</evidence>
<keyword evidence="3" id="KW-0378">Hydrolase</keyword>
<dbReference type="GO" id="GO:0006508">
    <property type="term" value="P:proteolysis"/>
    <property type="evidence" value="ECO:0007669"/>
    <property type="project" value="UniProtKB-KW"/>
</dbReference>
<feature type="transmembrane region" description="Helical" evidence="5">
    <location>
        <begin position="356"/>
        <end position="376"/>
    </location>
</feature>
<keyword evidence="5" id="KW-0812">Transmembrane</keyword>
<dbReference type="InterPro" id="IPR001375">
    <property type="entry name" value="Peptidase_S9_cat"/>
</dbReference>
<feature type="transmembrane region" description="Helical" evidence="5">
    <location>
        <begin position="573"/>
        <end position="595"/>
    </location>
</feature>
<dbReference type="Gene3D" id="3.40.50.1820">
    <property type="entry name" value="alpha/beta hydrolase"/>
    <property type="match status" value="1"/>
</dbReference>
<evidence type="ECO:0000256" key="5">
    <source>
        <dbReference type="SAM" id="Phobius"/>
    </source>
</evidence>
<dbReference type="EMBL" id="JANBUL010000293">
    <property type="protein sequence ID" value="KAJ2777420.1"/>
    <property type="molecule type" value="Genomic_DNA"/>
</dbReference>
<feature type="transmembrane region" description="Helical" evidence="5">
    <location>
        <begin position="412"/>
        <end position="435"/>
    </location>
</feature>
<dbReference type="FunFam" id="3.40.50.1820:FF:000028">
    <property type="entry name" value="S9 family peptidase"/>
    <property type="match status" value="1"/>
</dbReference>
<keyword evidence="5" id="KW-1133">Transmembrane helix</keyword>
<gene>
    <name evidence="7" type="primary">dpp5_2</name>
    <name evidence="7" type="ORF">H4R18_005163</name>
</gene>
<dbReference type="Pfam" id="PF00326">
    <property type="entry name" value="Peptidase_S9"/>
    <property type="match status" value="1"/>
</dbReference>
<dbReference type="PANTHER" id="PTHR13304">
    <property type="entry name" value="GLYCOSYLPHOSPHATIDYLINOSITOL ANCHOR ATTACHMENT 1 PROTEIN"/>
    <property type="match status" value="1"/>
</dbReference>
<name>A0A9W8LFT8_9FUNG</name>
<comment type="similarity">
    <text evidence="1">Belongs to the peptidase S9C family.</text>
</comment>
<keyword evidence="5" id="KW-0472">Membrane</keyword>